<organism evidence="1">
    <name type="scientific">marine sediment metagenome</name>
    <dbReference type="NCBI Taxonomy" id="412755"/>
    <lineage>
        <taxon>unclassified sequences</taxon>
        <taxon>metagenomes</taxon>
        <taxon>ecological metagenomes</taxon>
    </lineage>
</organism>
<dbReference type="EMBL" id="BARS01041194">
    <property type="protein sequence ID" value="GAG41826.1"/>
    <property type="molecule type" value="Genomic_DNA"/>
</dbReference>
<evidence type="ECO:0000313" key="1">
    <source>
        <dbReference type="EMBL" id="GAG41826.1"/>
    </source>
</evidence>
<name>X0YZD9_9ZZZZ</name>
<protein>
    <submittedName>
        <fullName evidence="1">Uncharacterized protein</fullName>
    </submittedName>
</protein>
<dbReference type="AlphaFoldDB" id="X0YZD9"/>
<feature type="non-terminal residue" evidence="1">
    <location>
        <position position="60"/>
    </location>
</feature>
<reference evidence="1" key="1">
    <citation type="journal article" date="2014" name="Front. Microbiol.">
        <title>High frequency of phylogenetically diverse reductive dehalogenase-homologous genes in deep subseafloor sedimentary metagenomes.</title>
        <authorList>
            <person name="Kawai M."/>
            <person name="Futagami T."/>
            <person name="Toyoda A."/>
            <person name="Takaki Y."/>
            <person name="Nishi S."/>
            <person name="Hori S."/>
            <person name="Arai W."/>
            <person name="Tsubouchi T."/>
            <person name="Morono Y."/>
            <person name="Uchiyama I."/>
            <person name="Ito T."/>
            <person name="Fujiyama A."/>
            <person name="Inagaki F."/>
            <person name="Takami H."/>
        </authorList>
    </citation>
    <scope>NUCLEOTIDE SEQUENCE</scope>
    <source>
        <strain evidence="1">Expedition CK06-06</strain>
    </source>
</reference>
<sequence length="60" mass="6438">MPAAGSAQITEEIFNTVKLITWEWTAGTGETVLADCTTENFYSGQLLFLVTIPGTSEDAP</sequence>
<accession>X0YZD9</accession>
<proteinExistence type="predicted"/>
<gene>
    <name evidence="1" type="ORF">S01H1_62683</name>
</gene>
<comment type="caution">
    <text evidence="1">The sequence shown here is derived from an EMBL/GenBank/DDBJ whole genome shotgun (WGS) entry which is preliminary data.</text>
</comment>